<feature type="region of interest" description="Disordered" evidence="1">
    <location>
        <begin position="19"/>
        <end position="39"/>
    </location>
</feature>
<sequence>MNFKKIKNAIIYFSPRSQDDVANTDGLAADGRKAPRGRP</sequence>
<dbReference type="Proteomes" id="UP000005636">
    <property type="component" value="Chromosome"/>
</dbReference>
<protein>
    <submittedName>
        <fullName evidence="2">Uncharacterized protein</fullName>
    </submittedName>
</protein>
<evidence type="ECO:0000313" key="2">
    <source>
        <dbReference type="EMBL" id="AEV19207.1"/>
    </source>
</evidence>
<evidence type="ECO:0000256" key="1">
    <source>
        <dbReference type="SAM" id="MobiDB-lite"/>
    </source>
</evidence>
<organism evidence="2 3">
    <name type="scientific">Geobacillus thermoleovorans CCB_US3_UF5</name>
    <dbReference type="NCBI Taxonomy" id="1111068"/>
    <lineage>
        <taxon>Bacteria</taxon>
        <taxon>Bacillati</taxon>
        <taxon>Bacillota</taxon>
        <taxon>Bacilli</taxon>
        <taxon>Bacillales</taxon>
        <taxon>Anoxybacillaceae</taxon>
        <taxon>Geobacillus</taxon>
        <taxon>Geobacillus thermoleovorans group</taxon>
    </lineage>
</organism>
<accession>A0ABN3ZTY0</accession>
<proteinExistence type="predicted"/>
<reference evidence="2 3" key="1">
    <citation type="submission" date="2011-11" db="EMBL/GenBank/DDBJ databases">
        <title>Complete genome sequence of thermophilic Geobacillus thermoleovorans CCB_US3_UF5.</title>
        <authorList>
            <person name="Muhd Sakaff M.K.L."/>
            <person name="Abdul Rahman A.Y."/>
            <person name="Saito J.A."/>
            <person name="Hou S."/>
            <person name="Alam M."/>
        </authorList>
    </citation>
    <scope>NUCLEOTIDE SEQUENCE [LARGE SCALE GENOMIC DNA]</scope>
    <source>
        <strain evidence="2 3">CCB_US3_UF5</strain>
    </source>
</reference>
<evidence type="ECO:0000313" key="3">
    <source>
        <dbReference type="Proteomes" id="UP000005636"/>
    </source>
</evidence>
<gene>
    <name evidence="2" type="ORF">GTCCBUS3UF5_18970</name>
</gene>
<name>A0ABN3ZTY0_GEOTH</name>
<keyword evidence="3" id="KW-1185">Reference proteome</keyword>
<dbReference type="EMBL" id="CP003125">
    <property type="protein sequence ID" value="AEV19207.1"/>
    <property type="molecule type" value="Genomic_DNA"/>
</dbReference>